<dbReference type="GO" id="GO:0007005">
    <property type="term" value="P:mitochondrion organization"/>
    <property type="evidence" value="ECO:0007669"/>
    <property type="project" value="InterPro"/>
</dbReference>
<dbReference type="GO" id="GO:0045202">
    <property type="term" value="C:synapse"/>
    <property type="evidence" value="ECO:0007669"/>
    <property type="project" value="GOC"/>
</dbReference>
<dbReference type="PANTHER" id="PTHR36170">
    <property type="entry name" value="CENTROSOMAL PROTEIN OF 89 KDA"/>
    <property type="match status" value="1"/>
</dbReference>
<comment type="caution">
    <text evidence="3">The sequence shown here is derived from an EMBL/GenBank/DDBJ whole genome shotgun (WGS) entry which is preliminary data.</text>
</comment>
<name>A0A7J6BJG8_AMEME</name>
<feature type="compositionally biased region" description="Acidic residues" evidence="2">
    <location>
        <begin position="124"/>
        <end position="140"/>
    </location>
</feature>
<organism evidence="3 4">
    <name type="scientific">Ameiurus melas</name>
    <name type="common">Black bullhead</name>
    <name type="synonym">Silurus melas</name>
    <dbReference type="NCBI Taxonomy" id="219545"/>
    <lineage>
        <taxon>Eukaryota</taxon>
        <taxon>Metazoa</taxon>
        <taxon>Chordata</taxon>
        <taxon>Craniata</taxon>
        <taxon>Vertebrata</taxon>
        <taxon>Euteleostomi</taxon>
        <taxon>Actinopterygii</taxon>
        <taxon>Neopterygii</taxon>
        <taxon>Teleostei</taxon>
        <taxon>Ostariophysi</taxon>
        <taxon>Siluriformes</taxon>
        <taxon>Ictaluridae</taxon>
        <taxon>Ameiurus</taxon>
    </lineage>
</organism>
<dbReference type="AlphaFoldDB" id="A0A7J6BJG8"/>
<feature type="region of interest" description="Disordered" evidence="2">
    <location>
        <begin position="27"/>
        <end position="261"/>
    </location>
</feature>
<gene>
    <name evidence="3" type="ORF">AMELA_G00014640</name>
</gene>
<protein>
    <recommendedName>
        <fullName evidence="5">Centrosomal protein of 89 kDa</fullName>
    </recommendedName>
</protein>
<feature type="compositionally biased region" description="Basic and acidic residues" evidence="2">
    <location>
        <begin position="826"/>
        <end position="836"/>
    </location>
</feature>
<feature type="coiled-coil region" evidence="1">
    <location>
        <begin position="561"/>
        <end position="623"/>
    </location>
</feature>
<dbReference type="InterPro" id="IPR033545">
    <property type="entry name" value="CEP89"/>
</dbReference>
<keyword evidence="1" id="KW-0175">Coiled coil</keyword>
<feature type="compositionally biased region" description="Polar residues" evidence="2">
    <location>
        <begin position="207"/>
        <end position="234"/>
    </location>
</feature>
<evidence type="ECO:0000313" key="3">
    <source>
        <dbReference type="EMBL" id="KAF4094399.1"/>
    </source>
</evidence>
<feature type="compositionally biased region" description="Low complexity" evidence="2">
    <location>
        <begin position="44"/>
        <end position="65"/>
    </location>
</feature>
<accession>A0A7J6BJG8</accession>
<reference evidence="3 4" key="1">
    <citation type="submission" date="2020-02" db="EMBL/GenBank/DDBJ databases">
        <title>A chromosome-scale genome assembly of the black bullhead catfish (Ameiurus melas).</title>
        <authorList>
            <person name="Wen M."/>
            <person name="Zham M."/>
            <person name="Cabau C."/>
            <person name="Klopp C."/>
            <person name="Donnadieu C."/>
            <person name="Roques C."/>
            <person name="Bouchez O."/>
            <person name="Lampietro C."/>
            <person name="Jouanno E."/>
            <person name="Herpin A."/>
            <person name="Louis A."/>
            <person name="Berthelot C."/>
            <person name="Parey E."/>
            <person name="Roest-Crollius H."/>
            <person name="Braasch I."/>
            <person name="Postlethwait J."/>
            <person name="Robinson-Rechavi M."/>
            <person name="Echchiki A."/>
            <person name="Begum T."/>
            <person name="Montfort J."/>
            <person name="Schartl M."/>
            <person name="Bobe J."/>
            <person name="Guiguen Y."/>
        </authorList>
    </citation>
    <scope>NUCLEOTIDE SEQUENCE [LARGE SCALE GENOMIC DNA]</scope>
    <source>
        <strain evidence="3">M_S1</strain>
        <tissue evidence="3">Blood</tissue>
    </source>
</reference>
<feature type="compositionally biased region" description="Polar residues" evidence="2">
    <location>
        <begin position="811"/>
        <end position="821"/>
    </location>
</feature>
<dbReference type="GO" id="GO:0007268">
    <property type="term" value="P:chemical synaptic transmission"/>
    <property type="evidence" value="ECO:0007669"/>
    <property type="project" value="InterPro"/>
</dbReference>
<evidence type="ECO:0008006" key="5">
    <source>
        <dbReference type="Google" id="ProtNLM"/>
    </source>
</evidence>
<feature type="coiled-coil region" evidence="1">
    <location>
        <begin position="410"/>
        <end position="522"/>
    </location>
</feature>
<evidence type="ECO:0000256" key="1">
    <source>
        <dbReference type="SAM" id="Coils"/>
    </source>
</evidence>
<feature type="compositionally biased region" description="Polar residues" evidence="2">
    <location>
        <begin position="176"/>
        <end position="186"/>
    </location>
</feature>
<dbReference type="GO" id="GO:0005814">
    <property type="term" value="C:centriole"/>
    <property type="evidence" value="ECO:0007669"/>
    <property type="project" value="InterPro"/>
</dbReference>
<feature type="compositionally biased region" description="Low complexity" evidence="2">
    <location>
        <begin position="299"/>
        <end position="308"/>
    </location>
</feature>
<sequence length="836" mass="95912">MSKFNFAFRRSERRAFKNIAHGLIPAATIAPKPAVPRTPPPRSPNSSPERPRSALAAAILTSSLTGRSFAIPQPRTRSYSESECLPTDSHTGFEPYASTALYTRDQWPDSMAGRPRLPSPRPGDDDDDDDDEEDEEEEIEVVVQRGESPVYQSVKRTPMPLKTDSFPLKLDEETDNSTFEVVSPLNTEDETEVDEHMSVKKPPLALQTRSPSHRSMSSPDVNEDLCTQSQSSSTPKRKTTMKNKSPAREREREKLEVNEANHRAVEFQQELVMELRELREQNHTLTAQKEALERTCSEQNQQIQQLHQQRSHSPREKSHSIGKSSELLSLRQQAQELVDENDGLKMTVHRLNVELSRYQARFRPPTRDECPRNSGLPGKGPAPPWLLDMKYLSPLLLAYEDQLTERDQLLKSSEEDLKKLRMRTEEVMQENEKLHTELSKRSSVSNREWKQLQDQARLVLEENQVLIEQLELQHDKAKETHTKHTQEVCRVSKQVMLMEAEKQNLETELEVTHKELSVLKTKLQKASSALENSVSRIEHTTTTDKLKWKLEEEEKMKCTEVEALRDRVATLQAEKKTLLLDKNDLNAHIKHLESELQLARQAHRKAQRRIDLLKQQIEDSLEKELVAHKYLTSIVMLAEKTTYERDQLINMASCLEKDKQGTLTRILEGTVRLGKLQEKVKVFKQQASASVCALGQRLHEQEKDFAGKAASFQREIQHLQAQLRDRQEQLNGALQQKREVENEMEVVWEAAARENQHLQDSLMGKVDVLLSPRDSHLSLAWRPQENLNQACHLSSTMSPTFIMIPKQSSAMLNPDSQQHPNLSCDESERNGLDFYS</sequence>
<keyword evidence="4" id="KW-1185">Reference proteome</keyword>
<dbReference type="PANTHER" id="PTHR36170:SF1">
    <property type="entry name" value="CENTROSOMAL PROTEIN OF 89 KDA"/>
    <property type="match status" value="1"/>
</dbReference>
<feature type="region of interest" description="Disordered" evidence="2">
    <location>
        <begin position="811"/>
        <end position="836"/>
    </location>
</feature>
<evidence type="ECO:0000256" key="2">
    <source>
        <dbReference type="SAM" id="MobiDB-lite"/>
    </source>
</evidence>
<dbReference type="GO" id="GO:0060271">
    <property type="term" value="P:cilium assembly"/>
    <property type="evidence" value="ECO:0007669"/>
    <property type="project" value="InterPro"/>
</dbReference>
<feature type="coiled-coil region" evidence="1">
    <location>
        <begin position="709"/>
        <end position="743"/>
    </location>
</feature>
<feature type="compositionally biased region" description="Pro residues" evidence="2">
    <location>
        <begin position="33"/>
        <end position="43"/>
    </location>
</feature>
<evidence type="ECO:0000313" key="4">
    <source>
        <dbReference type="Proteomes" id="UP000593565"/>
    </source>
</evidence>
<feature type="region of interest" description="Disordered" evidence="2">
    <location>
        <begin position="295"/>
        <end position="323"/>
    </location>
</feature>
<dbReference type="EMBL" id="JAAGNN010000001">
    <property type="protein sequence ID" value="KAF4094399.1"/>
    <property type="molecule type" value="Genomic_DNA"/>
</dbReference>
<proteinExistence type="predicted"/>
<dbReference type="GO" id="GO:0097539">
    <property type="term" value="C:ciliary transition fiber"/>
    <property type="evidence" value="ECO:0007669"/>
    <property type="project" value="TreeGrafter"/>
</dbReference>
<feature type="compositionally biased region" description="Basic and acidic residues" evidence="2">
    <location>
        <begin position="246"/>
        <end position="261"/>
    </location>
</feature>
<dbReference type="Proteomes" id="UP000593565">
    <property type="component" value="Unassembled WGS sequence"/>
</dbReference>